<dbReference type="GO" id="GO:0016020">
    <property type="term" value="C:membrane"/>
    <property type="evidence" value="ECO:0007669"/>
    <property type="project" value="TreeGrafter"/>
</dbReference>
<organism evidence="3 4">
    <name type="scientific">Gymnopilus junonius</name>
    <name type="common">Spectacular rustgill mushroom</name>
    <name type="synonym">Gymnopilus spectabilis subsp. junonius</name>
    <dbReference type="NCBI Taxonomy" id="109634"/>
    <lineage>
        <taxon>Eukaryota</taxon>
        <taxon>Fungi</taxon>
        <taxon>Dikarya</taxon>
        <taxon>Basidiomycota</taxon>
        <taxon>Agaricomycotina</taxon>
        <taxon>Agaricomycetes</taxon>
        <taxon>Agaricomycetidae</taxon>
        <taxon>Agaricales</taxon>
        <taxon>Agaricineae</taxon>
        <taxon>Hymenogastraceae</taxon>
        <taxon>Gymnopilus</taxon>
    </lineage>
</organism>
<keyword evidence="1" id="KW-0547">Nucleotide-binding</keyword>
<keyword evidence="2" id="KW-0067">ATP-binding</keyword>
<comment type="caution">
    <text evidence="3">The sequence shown here is derived from an EMBL/GenBank/DDBJ whole genome shotgun (WGS) entry which is preliminary data.</text>
</comment>
<dbReference type="GO" id="GO:0042626">
    <property type="term" value="F:ATPase-coupled transmembrane transporter activity"/>
    <property type="evidence" value="ECO:0007669"/>
    <property type="project" value="TreeGrafter"/>
</dbReference>
<dbReference type="EMBL" id="JADNYJ010000025">
    <property type="protein sequence ID" value="KAF8904772.1"/>
    <property type="molecule type" value="Genomic_DNA"/>
</dbReference>
<accession>A0A9P5NS50</accession>
<name>A0A9P5NS50_GYMJU</name>
<proteinExistence type="predicted"/>
<dbReference type="OrthoDB" id="6500128at2759"/>
<dbReference type="Proteomes" id="UP000724874">
    <property type="component" value="Unassembled WGS sequence"/>
</dbReference>
<evidence type="ECO:0000313" key="3">
    <source>
        <dbReference type="EMBL" id="KAF8904772.1"/>
    </source>
</evidence>
<feature type="non-terminal residue" evidence="3">
    <location>
        <position position="113"/>
    </location>
</feature>
<dbReference type="AlphaFoldDB" id="A0A9P5NS50"/>
<sequence>SLARAMVRGSKLLILEEKARTFEVPSTALRQKLPSDVTVITVAHHLQTIVDTDKIVRLRDQSIIHFAEFDRPKYLFQKEGSMFKALVDESGDKDALYAVAEGKAASSSNYSQL</sequence>
<reference evidence="3" key="1">
    <citation type="submission" date="2020-11" db="EMBL/GenBank/DDBJ databases">
        <authorList>
            <consortium name="DOE Joint Genome Institute"/>
            <person name="Ahrendt S."/>
            <person name="Riley R."/>
            <person name="Andreopoulos W."/>
            <person name="LaButti K."/>
            <person name="Pangilinan J."/>
            <person name="Ruiz-duenas F.J."/>
            <person name="Barrasa J.M."/>
            <person name="Sanchez-Garcia M."/>
            <person name="Camarero S."/>
            <person name="Miyauchi S."/>
            <person name="Serrano A."/>
            <person name="Linde D."/>
            <person name="Babiker R."/>
            <person name="Drula E."/>
            <person name="Ayuso-Fernandez I."/>
            <person name="Pacheco R."/>
            <person name="Padilla G."/>
            <person name="Ferreira P."/>
            <person name="Barriuso J."/>
            <person name="Kellner H."/>
            <person name="Castanera R."/>
            <person name="Alfaro M."/>
            <person name="Ramirez L."/>
            <person name="Pisabarro A.G."/>
            <person name="Kuo A."/>
            <person name="Tritt A."/>
            <person name="Lipzen A."/>
            <person name="He G."/>
            <person name="Yan M."/>
            <person name="Ng V."/>
            <person name="Cullen D."/>
            <person name="Martin F."/>
            <person name="Rosso M.-N."/>
            <person name="Henrissat B."/>
            <person name="Hibbett D."/>
            <person name="Martinez A.T."/>
            <person name="Grigoriev I.V."/>
        </authorList>
    </citation>
    <scope>NUCLEOTIDE SEQUENCE</scope>
    <source>
        <strain evidence="3">AH 44721</strain>
    </source>
</reference>
<evidence type="ECO:0000313" key="4">
    <source>
        <dbReference type="Proteomes" id="UP000724874"/>
    </source>
</evidence>
<dbReference type="Gene3D" id="3.40.50.300">
    <property type="entry name" value="P-loop containing nucleotide triphosphate hydrolases"/>
    <property type="match status" value="1"/>
</dbReference>
<protein>
    <submittedName>
        <fullName evidence="3">Uncharacterized protein</fullName>
    </submittedName>
</protein>
<dbReference type="InterPro" id="IPR050173">
    <property type="entry name" value="ABC_transporter_C-like"/>
</dbReference>
<evidence type="ECO:0000256" key="2">
    <source>
        <dbReference type="ARBA" id="ARBA00022840"/>
    </source>
</evidence>
<gene>
    <name evidence="3" type="ORF">CPB84DRAFT_1677115</name>
</gene>
<dbReference type="PANTHER" id="PTHR24223">
    <property type="entry name" value="ATP-BINDING CASSETTE SUB-FAMILY C"/>
    <property type="match status" value="1"/>
</dbReference>
<keyword evidence="4" id="KW-1185">Reference proteome</keyword>
<dbReference type="GO" id="GO:0005524">
    <property type="term" value="F:ATP binding"/>
    <property type="evidence" value="ECO:0007669"/>
    <property type="project" value="UniProtKB-KW"/>
</dbReference>
<dbReference type="SUPFAM" id="SSF52540">
    <property type="entry name" value="P-loop containing nucleoside triphosphate hydrolases"/>
    <property type="match status" value="1"/>
</dbReference>
<evidence type="ECO:0000256" key="1">
    <source>
        <dbReference type="ARBA" id="ARBA00022741"/>
    </source>
</evidence>
<dbReference type="InterPro" id="IPR027417">
    <property type="entry name" value="P-loop_NTPase"/>
</dbReference>